<dbReference type="SMART" id="SM00448">
    <property type="entry name" value="REC"/>
    <property type="match status" value="1"/>
</dbReference>
<dbReference type="Pfam" id="PF00989">
    <property type="entry name" value="PAS"/>
    <property type="match status" value="1"/>
</dbReference>
<dbReference type="InterPro" id="IPR001789">
    <property type="entry name" value="Sig_transdc_resp-reg_receiver"/>
</dbReference>
<dbReference type="Gene3D" id="3.30.450.20">
    <property type="entry name" value="PAS domain"/>
    <property type="match status" value="3"/>
</dbReference>
<dbReference type="RefSeq" id="WP_309938852.1">
    <property type="nucleotide sequence ID" value="NZ_AP025305.1"/>
</dbReference>
<keyword evidence="3 6" id="KW-0597">Phosphoprotein</keyword>
<dbReference type="InterPro" id="IPR035965">
    <property type="entry name" value="PAS-like_dom_sf"/>
</dbReference>
<dbReference type="GO" id="GO:0006355">
    <property type="term" value="P:regulation of DNA-templated transcription"/>
    <property type="evidence" value="ECO:0007669"/>
    <property type="project" value="InterPro"/>
</dbReference>
<proteinExistence type="predicted"/>
<evidence type="ECO:0000259" key="8">
    <source>
        <dbReference type="PROSITE" id="PS50110"/>
    </source>
</evidence>
<dbReference type="InterPro" id="IPR005467">
    <property type="entry name" value="His_kinase_dom"/>
</dbReference>
<evidence type="ECO:0000259" key="10">
    <source>
        <dbReference type="PROSITE" id="PS50113"/>
    </source>
</evidence>
<keyword evidence="12" id="KW-1185">Reference proteome</keyword>
<dbReference type="InterPro" id="IPR036641">
    <property type="entry name" value="HPT_dom_sf"/>
</dbReference>
<feature type="domain" description="PAC" evidence="10">
    <location>
        <begin position="506"/>
        <end position="558"/>
    </location>
</feature>
<evidence type="ECO:0000256" key="3">
    <source>
        <dbReference type="ARBA" id="ARBA00022553"/>
    </source>
</evidence>
<dbReference type="PRINTS" id="PR00344">
    <property type="entry name" value="BCTRLSENSOR"/>
</dbReference>
<evidence type="ECO:0000256" key="5">
    <source>
        <dbReference type="ARBA" id="ARBA00022777"/>
    </source>
</evidence>
<evidence type="ECO:0000313" key="12">
    <source>
        <dbReference type="Proteomes" id="UP001185092"/>
    </source>
</evidence>
<comment type="caution">
    <text evidence="11">The sequence shown here is derived from an EMBL/GenBank/DDBJ whole genome shotgun (WGS) entry which is preliminary data.</text>
</comment>
<feature type="domain" description="PAS" evidence="9">
    <location>
        <begin position="432"/>
        <end position="502"/>
    </location>
</feature>
<dbReference type="SUPFAM" id="SSF52172">
    <property type="entry name" value="CheY-like"/>
    <property type="match status" value="1"/>
</dbReference>
<dbReference type="InterPro" id="IPR003594">
    <property type="entry name" value="HATPase_dom"/>
</dbReference>
<sequence length="1071" mass="122812">MDSISALQFAASLQNCSTLHELLEICFESDSSLFYCEKGVTVEKCNDELSVKSTHCISNDNWVIQSEINEIVNKADSQLSEYHKDPELKGLKACLLEGESKRVNSDKDPVVFRFRAGTQDHNIYFIGVFSKPILHKELNANSELILVGNLIQNKVSGIYEKSLKYKKSNTNNSILASNVKVPTNFVAIYELNTANVLYSTQNLFKYLGYDDSVKLAPQLHTVKKIIHEDDMPMIDKLWKKCIEGQATEVQLVIRLRDCKGTFRDFLVNQIPFVFGKSKEVNSIMVYAHDISVRKELEHELETVKNRYNLAVRAGKTSVWEWDMSQKELYVDFVIRRILGYSPNEVVQSMKNEKKLSANYTFLRIIADARKYTSGESQAYEKSYRFKHKLGYDVWLLIRGQIFHNSYGEKKRLVGTVTDITRSKLYEHKLLNSHHKYRTVFENVKDIIFQTNEFGEFIFLNPSWGDLTGYDVQLSLNSSFYDFVHKDDKFILQMIFENEKKEGNLNVRYQLRFKTAYNEYIWLELFIKRIFDVKGCFVGTVGTMTDITERKIYEQKIIEASKIADKAVKEKNNFLSVMSHEIRTPLNAIIGLSYLLAEQSPREDQVKILDTLQYSSNSLLRLINDILDYNKLKAQKLSIEKLDFDLHELILNVKRANLSQMKSSEVKFSCTDFAKIPKIIKGDPTRLMQILNNLISNAIKFTSKGEIKLIVDLVEVEAVSKIRFIVSDTGIGIPEDRLESIFEPFNQAEENITRRFGGTGLGLAIIKNLVDLLKGEIQVNSKENEGSEFIIILPFEEPKGGAADKDDSGSMLDDLNKKISILYVEDVQANQFLMESLCKMWNFELDIAENGKKALQMVAAKKYSLVLMDLHLPDMTGITITKLIKSKPQAYYKSLPIIALTAEVNPKTTEQVTNVGMKYCLSKPIDPPKLLKVIHETADRNLGEIGDLSAKSDVCDFEFIEDLYMKTSKEDYVKFLNLIIKEFSLSIDKLIDIVSSNDKESLRALHHKLKSTFSIFDLSSMDLAFDELKESLTLENDELVNKQSKKLVESFEMMIKKFKKKINVELTEQPEV</sequence>
<feature type="domain" description="Response regulatory" evidence="8">
    <location>
        <begin position="819"/>
        <end position="937"/>
    </location>
</feature>
<dbReference type="PANTHER" id="PTHR43047:SF72">
    <property type="entry name" value="OSMOSENSING HISTIDINE PROTEIN KINASE SLN1"/>
    <property type="match status" value="1"/>
</dbReference>
<name>A0AAE4BSU9_9BACT</name>
<dbReference type="PROSITE" id="PS50109">
    <property type="entry name" value="HIS_KIN"/>
    <property type="match status" value="1"/>
</dbReference>
<dbReference type="EMBL" id="JAVDQD010000002">
    <property type="protein sequence ID" value="MDR6239260.1"/>
    <property type="molecule type" value="Genomic_DNA"/>
</dbReference>
<dbReference type="Gene3D" id="3.40.50.2300">
    <property type="match status" value="1"/>
</dbReference>
<dbReference type="InterPro" id="IPR036890">
    <property type="entry name" value="HATPase_C_sf"/>
</dbReference>
<dbReference type="Gene3D" id="1.10.287.130">
    <property type="match status" value="1"/>
</dbReference>
<dbReference type="CDD" id="cd00082">
    <property type="entry name" value="HisKA"/>
    <property type="match status" value="1"/>
</dbReference>
<dbReference type="CDD" id="cd00130">
    <property type="entry name" value="PAS"/>
    <property type="match status" value="2"/>
</dbReference>
<dbReference type="PANTHER" id="PTHR43047">
    <property type="entry name" value="TWO-COMPONENT HISTIDINE PROTEIN KINASE"/>
    <property type="match status" value="1"/>
</dbReference>
<dbReference type="InterPro" id="IPR000014">
    <property type="entry name" value="PAS"/>
</dbReference>
<dbReference type="InterPro" id="IPR004358">
    <property type="entry name" value="Sig_transdc_His_kin-like_C"/>
</dbReference>
<dbReference type="EC" id="2.7.13.3" evidence="2"/>
<dbReference type="PROSITE" id="PS50112">
    <property type="entry name" value="PAS"/>
    <property type="match status" value="1"/>
</dbReference>
<dbReference type="InterPro" id="IPR013655">
    <property type="entry name" value="PAS_fold_3"/>
</dbReference>
<evidence type="ECO:0000256" key="4">
    <source>
        <dbReference type="ARBA" id="ARBA00022679"/>
    </source>
</evidence>
<evidence type="ECO:0000313" key="11">
    <source>
        <dbReference type="EMBL" id="MDR6239260.1"/>
    </source>
</evidence>
<accession>A0AAE4BSU9</accession>
<dbReference type="InterPro" id="IPR003661">
    <property type="entry name" value="HisK_dim/P_dom"/>
</dbReference>
<comment type="catalytic activity">
    <reaction evidence="1">
        <text>ATP + protein L-histidine = ADP + protein N-phospho-L-histidine.</text>
        <dbReference type="EC" id="2.7.13.3"/>
    </reaction>
</comment>
<dbReference type="SUPFAM" id="SSF47384">
    <property type="entry name" value="Homodimeric domain of signal transducing histidine kinase"/>
    <property type="match status" value="1"/>
</dbReference>
<dbReference type="InterPro" id="IPR001610">
    <property type="entry name" value="PAC"/>
</dbReference>
<evidence type="ECO:0000256" key="1">
    <source>
        <dbReference type="ARBA" id="ARBA00000085"/>
    </source>
</evidence>
<dbReference type="InterPro" id="IPR000700">
    <property type="entry name" value="PAS-assoc_C"/>
</dbReference>
<dbReference type="Pfam" id="PF08447">
    <property type="entry name" value="PAS_3"/>
    <property type="match status" value="1"/>
</dbReference>
<evidence type="ECO:0000259" key="7">
    <source>
        <dbReference type="PROSITE" id="PS50109"/>
    </source>
</evidence>
<dbReference type="SUPFAM" id="SSF55874">
    <property type="entry name" value="ATPase domain of HSP90 chaperone/DNA topoisomerase II/histidine kinase"/>
    <property type="match status" value="1"/>
</dbReference>
<gene>
    <name evidence="11" type="ORF">HNQ88_002297</name>
</gene>
<dbReference type="SUPFAM" id="SSF55785">
    <property type="entry name" value="PYP-like sensor domain (PAS domain)"/>
    <property type="match status" value="3"/>
</dbReference>
<reference evidence="11" key="1">
    <citation type="submission" date="2023-07" db="EMBL/GenBank/DDBJ databases">
        <title>Genomic Encyclopedia of Type Strains, Phase IV (KMG-IV): sequencing the most valuable type-strain genomes for metagenomic binning, comparative biology and taxonomic classification.</title>
        <authorList>
            <person name="Goeker M."/>
        </authorList>
    </citation>
    <scope>NUCLEOTIDE SEQUENCE</scope>
    <source>
        <strain evidence="11">DSM 26174</strain>
    </source>
</reference>
<keyword evidence="4" id="KW-0808">Transferase</keyword>
<dbReference type="Gene3D" id="3.30.565.10">
    <property type="entry name" value="Histidine kinase-like ATPase, C-terminal domain"/>
    <property type="match status" value="1"/>
</dbReference>
<dbReference type="Pfam" id="PF02518">
    <property type="entry name" value="HATPase_c"/>
    <property type="match status" value="1"/>
</dbReference>
<dbReference type="Proteomes" id="UP001185092">
    <property type="component" value="Unassembled WGS sequence"/>
</dbReference>
<dbReference type="GO" id="GO:0000155">
    <property type="term" value="F:phosphorelay sensor kinase activity"/>
    <property type="evidence" value="ECO:0007669"/>
    <property type="project" value="InterPro"/>
</dbReference>
<feature type="domain" description="PAC" evidence="10">
    <location>
        <begin position="379"/>
        <end position="431"/>
    </location>
</feature>
<dbReference type="SMART" id="SM00086">
    <property type="entry name" value="PAC"/>
    <property type="match status" value="3"/>
</dbReference>
<feature type="domain" description="Histidine kinase" evidence="7">
    <location>
        <begin position="576"/>
        <end position="796"/>
    </location>
</feature>
<dbReference type="SMART" id="SM00091">
    <property type="entry name" value="PAS"/>
    <property type="match status" value="3"/>
</dbReference>
<dbReference type="GO" id="GO:0009927">
    <property type="term" value="F:histidine phosphotransfer kinase activity"/>
    <property type="evidence" value="ECO:0007669"/>
    <property type="project" value="TreeGrafter"/>
</dbReference>
<dbReference type="Pfam" id="PF00072">
    <property type="entry name" value="Response_reg"/>
    <property type="match status" value="1"/>
</dbReference>
<dbReference type="SMART" id="SM00387">
    <property type="entry name" value="HATPase_c"/>
    <property type="match status" value="1"/>
</dbReference>
<dbReference type="InterPro" id="IPR036097">
    <property type="entry name" value="HisK_dim/P_sf"/>
</dbReference>
<dbReference type="AlphaFoldDB" id="A0AAE4BSU9"/>
<dbReference type="NCBIfam" id="TIGR00229">
    <property type="entry name" value="sensory_box"/>
    <property type="match status" value="2"/>
</dbReference>
<dbReference type="Pfam" id="PF00512">
    <property type="entry name" value="HisKA"/>
    <property type="match status" value="1"/>
</dbReference>
<evidence type="ECO:0000259" key="9">
    <source>
        <dbReference type="PROSITE" id="PS50112"/>
    </source>
</evidence>
<dbReference type="CDD" id="cd16922">
    <property type="entry name" value="HATPase_EvgS-ArcB-TorS-like"/>
    <property type="match status" value="1"/>
</dbReference>
<evidence type="ECO:0000256" key="2">
    <source>
        <dbReference type="ARBA" id="ARBA00012438"/>
    </source>
</evidence>
<dbReference type="InterPro" id="IPR013767">
    <property type="entry name" value="PAS_fold"/>
</dbReference>
<dbReference type="FunFam" id="3.30.565.10:FF:000010">
    <property type="entry name" value="Sensor histidine kinase RcsC"/>
    <property type="match status" value="1"/>
</dbReference>
<organism evidence="11 12">
    <name type="scientific">Aureibacter tunicatorum</name>
    <dbReference type="NCBI Taxonomy" id="866807"/>
    <lineage>
        <taxon>Bacteria</taxon>
        <taxon>Pseudomonadati</taxon>
        <taxon>Bacteroidota</taxon>
        <taxon>Cytophagia</taxon>
        <taxon>Cytophagales</taxon>
        <taxon>Persicobacteraceae</taxon>
        <taxon>Aureibacter</taxon>
    </lineage>
</organism>
<keyword evidence="5" id="KW-0418">Kinase</keyword>
<dbReference type="InterPro" id="IPR011006">
    <property type="entry name" value="CheY-like_superfamily"/>
</dbReference>
<dbReference type="SUPFAM" id="SSF47226">
    <property type="entry name" value="Histidine-containing phosphotransfer domain, HPT domain"/>
    <property type="match status" value="1"/>
</dbReference>
<dbReference type="GO" id="GO:0005886">
    <property type="term" value="C:plasma membrane"/>
    <property type="evidence" value="ECO:0007669"/>
    <property type="project" value="TreeGrafter"/>
</dbReference>
<dbReference type="CDD" id="cd17546">
    <property type="entry name" value="REC_hyHK_CKI1_RcsC-like"/>
    <property type="match status" value="1"/>
</dbReference>
<dbReference type="PROSITE" id="PS50113">
    <property type="entry name" value="PAC"/>
    <property type="match status" value="2"/>
</dbReference>
<dbReference type="PROSITE" id="PS50110">
    <property type="entry name" value="RESPONSE_REGULATORY"/>
    <property type="match status" value="1"/>
</dbReference>
<feature type="modified residue" description="4-aspartylphosphate" evidence="6">
    <location>
        <position position="868"/>
    </location>
</feature>
<evidence type="ECO:0000256" key="6">
    <source>
        <dbReference type="PROSITE-ProRule" id="PRU00169"/>
    </source>
</evidence>
<protein>
    <recommendedName>
        <fullName evidence="2">histidine kinase</fullName>
        <ecNumber evidence="2">2.7.13.3</ecNumber>
    </recommendedName>
</protein>
<dbReference type="SMART" id="SM00388">
    <property type="entry name" value="HisKA"/>
    <property type="match status" value="1"/>
</dbReference>